<protein>
    <submittedName>
        <fullName evidence="1">Uncharacterized protein</fullName>
    </submittedName>
</protein>
<organism evidence="1 2">
    <name type="scientific">Athelia psychrophila</name>
    <dbReference type="NCBI Taxonomy" id="1759441"/>
    <lineage>
        <taxon>Eukaryota</taxon>
        <taxon>Fungi</taxon>
        <taxon>Dikarya</taxon>
        <taxon>Basidiomycota</taxon>
        <taxon>Agaricomycotina</taxon>
        <taxon>Agaricomycetes</taxon>
        <taxon>Agaricomycetidae</taxon>
        <taxon>Atheliales</taxon>
        <taxon>Atheliaceae</taxon>
        <taxon>Athelia</taxon>
    </lineage>
</organism>
<reference evidence="1 2" key="1">
    <citation type="journal article" date="2016" name="Mol. Biol. Evol.">
        <title>Comparative Genomics of Early-Diverging Mushroom-Forming Fungi Provides Insights into the Origins of Lignocellulose Decay Capabilities.</title>
        <authorList>
            <person name="Nagy L.G."/>
            <person name="Riley R."/>
            <person name="Tritt A."/>
            <person name="Adam C."/>
            <person name="Daum C."/>
            <person name="Floudas D."/>
            <person name="Sun H."/>
            <person name="Yadav J.S."/>
            <person name="Pangilinan J."/>
            <person name="Larsson K.H."/>
            <person name="Matsuura K."/>
            <person name="Barry K."/>
            <person name="Labutti K."/>
            <person name="Kuo R."/>
            <person name="Ohm R.A."/>
            <person name="Bhattacharya S.S."/>
            <person name="Shirouzu T."/>
            <person name="Yoshinaga Y."/>
            <person name="Martin F.M."/>
            <person name="Grigoriev I.V."/>
            <person name="Hibbett D.S."/>
        </authorList>
    </citation>
    <scope>NUCLEOTIDE SEQUENCE [LARGE SCALE GENOMIC DNA]</scope>
    <source>
        <strain evidence="1 2">CBS 109695</strain>
    </source>
</reference>
<keyword evidence="2" id="KW-1185">Reference proteome</keyword>
<dbReference type="EMBL" id="KV417480">
    <property type="protein sequence ID" value="KZP34564.1"/>
    <property type="molecule type" value="Genomic_DNA"/>
</dbReference>
<proteinExistence type="predicted"/>
<gene>
    <name evidence="1" type="ORF">FIBSPDRAFT_881081</name>
</gene>
<dbReference type="Proteomes" id="UP000076532">
    <property type="component" value="Unassembled WGS sequence"/>
</dbReference>
<accession>A0A166X9Q9</accession>
<dbReference type="AlphaFoldDB" id="A0A166X9Q9"/>
<evidence type="ECO:0000313" key="2">
    <source>
        <dbReference type="Proteomes" id="UP000076532"/>
    </source>
</evidence>
<sequence length="260" mass="28799">MQSIFDIHFSSLYTKTLEALEQALKDSENQGQHMCGVADRYNSQGHWAVGEPIQHYFATSNVFHSWYRFVARFCVIEDYLSMHDCKKGTKEVVRLMSLKPLLYGLRETHSQPWSSPGDRTLARVMSTLVYASGHPLLHMFCPIEGLGEAHVAISVVLVHSISQPHGSLKKGGLTVEQTDRGRVGGMHHWAVEAVSPLERGGGLPPEAERRSCSAVAVRLGCAQKWQGRMWQEDTGADAEGLVGGCGAHMWSSRSRPADQE</sequence>
<name>A0A166X9Q9_9AGAM</name>
<evidence type="ECO:0000313" key="1">
    <source>
        <dbReference type="EMBL" id="KZP34564.1"/>
    </source>
</evidence>